<protein>
    <submittedName>
        <fullName evidence="8">Myosin XIX</fullName>
    </submittedName>
</protein>
<keyword evidence="1" id="KW-0547">Nucleotide-binding</keyword>
<keyword evidence="9" id="KW-1185">Reference proteome</keyword>
<keyword evidence="4" id="KW-0505">Motor protein</keyword>
<dbReference type="PANTHER" id="PTHR13140">
    <property type="entry name" value="MYOSIN"/>
    <property type="match status" value="1"/>
</dbReference>
<evidence type="ECO:0000313" key="9">
    <source>
        <dbReference type="Proteomes" id="UP000472271"/>
    </source>
</evidence>
<gene>
    <name evidence="8" type="primary">LOC115432946</name>
</gene>
<dbReference type="GO" id="GO:0000146">
    <property type="term" value="F:microfilament motor activity"/>
    <property type="evidence" value="ECO:0007669"/>
    <property type="project" value="TreeGrafter"/>
</dbReference>
<keyword evidence="5 6" id="KW-0009">Actin-binding</keyword>
<dbReference type="PANTHER" id="PTHR13140:SF289">
    <property type="entry name" value="UNCONVENTIONAL MYOSIN-XIX"/>
    <property type="match status" value="1"/>
</dbReference>
<comment type="caution">
    <text evidence="6">Lacks conserved residue(s) required for the propagation of feature annotation.</text>
</comment>
<reference evidence="8" key="3">
    <citation type="submission" date="2025-09" db="UniProtKB">
        <authorList>
            <consortium name="Ensembl"/>
        </authorList>
    </citation>
    <scope>IDENTIFICATION</scope>
</reference>
<evidence type="ECO:0000256" key="3">
    <source>
        <dbReference type="ARBA" id="ARBA00023123"/>
    </source>
</evidence>
<dbReference type="Gene3D" id="3.40.850.10">
    <property type="entry name" value="Kinesin motor domain"/>
    <property type="match status" value="1"/>
</dbReference>
<dbReference type="PROSITE" id="PS51456">
    <property type="entry name" value="MYOSIN_MOTOR"/>
    <property type="match status" value="1"/>
</dbReference>
<dbReference type="GO" id="GO:0016459">
    <property type="term" value="C:myosin complex"/>
    <property type="evidence" value="ECO:0007669"/>
    <property type="project" value="UniProtKB-KW"/>
</dbReference>
<dbReference type="GO" id="GO:0007015">
    <property type="term" value="P:actin filament organization"/>
    <property type="evidence" value="ECO:0007669"/>
    <property type="project" value="TreeGrafter"/>
</dbReference>
<dbReference type="InterPro" id="IPR001609">
    <property type="entry name" value="Myosin_head_motor_dom-like"/>
</dbReference>
<evidence type="ECO:0000259" key="7">
    <source>
        <dbReference type="PROSITE" id="PS51456"/>
    </source>
</evidence>
<dbReference type="GO" id="GO:0016020">
    <property type="term" value="C:membrane"/>
    <property type="evidence" value="ECO:0007669"/>
    <property type="project" value="TreeGrafter"/>
</dbReference>
<dbReference type="Pfam" id="PF00063">
    <property type="entry name" value="Myosin_head"/>
    <property type="match status" value="1"/>
</dbReference>
<comment type="similarity">
    <text evidence="6">Belongs to the TRAFAC class myosin-kinesin ATPase superfamily. Myosin family.</text>
</comment>
<evidence type="ECO:0000313" key="8">
    <source>
        <dbReference type="Ensembl" id="ENSSORP00005032627.1"/>
    </source>
</evidence>
<feature type="domain" description="Myosin motor" evidence="7">
    <location>
        <begin position="52"/>
        <end position="188"/>
    </location>
</feature>
<name>A0A673AW96_9TELE</name>
<dbReference type="InterPro" id="IPR036961">
    <property type="entry name" value="Kinesin_motor_dom_sf"/>
</dbReference>
<evidence type="ECO:0000256" key="1">
    <source>
        <dbReference type="ARBA" id="ARBA00022741"/>
    </source>
</evidence>
<evidence type="ECO:0000256" key="5">
    <source>
        <dbReference type="ARBA" id="ARBA00023203"/>
    </source>
</evidence>
<organism evidence="8 9">
    <name type="scientific">Sphaeramia orbicularis</name>
    <name type="common">orbiculate cardinalfish</name>
    <dbReference type="NCBI Taxonomy" id="375764"/>
    <lineage>
        <taxon>Eukaryota</taxon>
        <taxon>Metazoa</taxon>
        <taxon>Chordata</taxon>
        <taxon>Craniata</taxon>
        <taxon>Vertebrata</taxon>
        <taxon>Euteleostomi</taxon>
        <taxon>Actinopterygii</taxon>
        <taxon>Neopterygii</taxon>
        <taxon>Teleostei</taxon>
        <taxon>Neoteleostei</taxon>
        <taxon>Acanthomorphata</taxon>
        <taxon>Gobiaria</taxon>
        <taxon>Kurtiformes</taxon>
        <taxon>Apogonoidei</taxon>
        <taxon>Apogonidae</taxon>
        <taxon>Apogoninae</taxon>
        <taxon>Sphaeramia</taxon>
    </lineage>
</organism>
<dbReference type="Ensembl" id="ENSSORT00005033524.1">
    <property type="protein sequence ID" value="ENSSORP00005032627.1"/>
    <property type="gene ID" value="ENSSORG00005015486.1"/>
</dbReference>
<accession>A0A673AW96</accession>
<dbReference type="GO" id="GO:0051015">
    <property type="term" value="F:actin filament binding"/>
    <property type="evidence" value="ECO:0007669"/>
    <property type="project" value="TreeGrafter"/>
</dbReference>
<reference evidence="8" key="2">
    <citation type="submission" date="2025-08" db="UniProtKB">
        <authorList>
            <consortium name="Ensembl"/>
        </authorList>
    </citation>
    <scope>IDENTIFICATION</scope>
</reference>
<dbReference type="GO" id="GO:0005524">
    <property type="term" value="F:ATP binding"/>
    <property type="evidence" value="ECO:0007669"/>
    <property type="project" value="UniProtKB-KW"/>
</dbReference>
<evidence type="ECO:0000256" key="4">
    <source>
        <dbReference type="ARBA" id="ARBA00023175"/>
    </source>
</evidence>
<evidence type="ECO:0000256" key="2">
    <source>
        <dbReference type="ARBA" id="ARBA00022840"/>
    </source>
</evidence>
<keyword evidence="2" id="KW-0067">ATP-binding</keyword>
<evidence type="ECO:0000256" key="6">
    <source>
        <dbReference type="PROSITE-ProRule" id="PRU00782"/>
    </source>
</evidence>
<dbReference type="InterPro" id="IPR027417">
    <property type="entry name" value="P-loop_NTPase"/>
</dbReference>
<keyword evidence="3 6" id="KW-0518">Myosin</keyword>
<reference evidence="8" key="1">
    <citation type="submission" date="2019-06" db="EMBL/GenBank/DDBJ databases">
        <authorList>
            <consortium name="Wellcome Sanger Institute Data Sharing"/>
        </authorList>
    </citation>
    <scope>NUCLEOTIDE SEQUENCE [LARGE SCALE GENOMIC DNA]</scope>
</reference>
<sequence>MNSVEDRRTVKAGHQRGTVSECITKPPLPSQSMNDPLDGDVQAFLTDEEQLHTYDDLTKVNPVTPTTVLRCLQARYRVHMFYTHAGCTLVALNPFRPVPDLYSLDVMKEYHHCPQPQVFTAAPPWTHQVHQNQNQQNRCVSVNRSPNHTSSLWQRRRTGMSRVRWSRLTSPWWSAERVERERRGHLAV</sequence>
<proteinExistence type="inferred from homology"/>
<dbReference type="GO" id="GO:0005737">
    <property type="term" value="C:cytoplasm"/>
    <property type="evidence" value="ECO:0007669"/>
    <property type="project" value="TreeGrafter"/>
</dbReference>
<dbReference type="SUPFAM" id="SSF52540">
    <property type="entry name" value="P-loop containing nucleoside triphosphate hydrolases"/>
    <property type="match status" value="1"/>
</dbReference>
<dbReference type="AlphaFoldDB" id="A0A673AW96"/>
<dbReference type="Proteomes" id="UP000472271">
    <property type="component" value="Chromosome 14"/>
</dbReference>